<dbReference type="EMBL" id="JQBY01000024">
    <property type="protein sequence ID" value="KRN81596.1"/>
    <property type="molecule type" value="Genomic_DNA"/>
</dbReference>
<evidence type="ECO:0000313" key="10">
    <source>
        <dbReference type="Proteomes" id="UP000051749"/>
    </source>
</evidence>
<dbReference type="GO" id="GO:0003677">
    <property type="term" value="F:DNA binding"/>
    <property type="evidence" value="ECO:0007669"/>
    <property type="project" value="UniProtKB-UniRule"/>
</dbReference>
<evidence type="ECO:0000313" key="11">
    <source>
        <dbReference type="Proteomes" id="UP000182818"/>
    </source>
</evidence>
<dbReference type="Proteomes" id="UP000182818">
    <property type="component" value="Unassembled WGS sequence"/>
</dbReference>
<comment type="caution">
    <text evidence="8">The sequence shown here is derived from an EMBL/GenBank/DDBJ whole genome shotgun (WGS) entry which is preliminary data.</text>
</comment>
<dbReference type="Gene3D" id="1.10.443.10">
    <property type="entry name" value="Intergrase catalytic core"/>
    <property type="match status" value="1"/>
</dbReference>
<protein>
    <submittedName>
        <fullName evidence="8">Integrase</fullName>
    </submittedName>
    <submittedName>
        <fullName evidence="9">Site-specific recombinase XerD</fullName>
    </submittedName>
</protein>
<proteinExistence type="inferred from homology"/>
<dbReference type="STRING" id="319653.SAMN04487973_11330"/>
<dbReference type="InterPro" id="IPR050090">
    <property type="entry name" value="Tyrosine_recombinase_XerCD"/>
</dbReference>
<name>A0A0R2K3B1_9LACO</name>
<dbReference type="AlphaFoldDB" id="A0A0R2K3B1"/>
<reference evidence="9 11" key="2">
    <citation type="submission" date="2016-10" db="EMBL/GenBank/DDBJ databases">
        <authorList>
            <person name="Varghese N."/>
            <person name="Submissions S."/>
        </authorList>
    </citation>
    <scope>NUCLEOTIDE SEQUENCE [LARGE SCALE GENOMIC DNA]</scope>
    <source>
        <strain evidence="9 11">CGMCC 1.3889</strain>
    </source>
</reference>
<evidence type="ECO:0000313" key="8">
    <source>
        <dbReference type="EMBL" id="KRN81596.1"/>
    </source>
</evidence>
<dbReference type="GeneID" id="76044298"/>
<dbReference type="CDD" id="cd01189">
    <property type="entry name" value="INT_ICEBs1_C_like"/>
    <property type="match status" value="1"/>
</dbReference>
<dbReference type="InterPro" id="IPR013762">
    <property type="entry name" value="Integrase-like_cat_sf"/>
</dbReference>
<feature type="domain" description="Tyr recombinase" evidence="6">
    <location>
        <begin position="164"/>
        <end position="343"/>
    </location>
</feature>
<dbReference type="GO" id="GO:0015074">
    <property type="term" value="P:DNA integration"/>
    <property type="evidence" value="ECO:0007669"/>
    <property type="project" value="InterPro"/>
</dbReference>
<dbReference type="InterPro" id="IPR044068">
    <property type="entry name" value="CB"/>
</dbReference>
<reference evidence="8 10" key="1">
    <citation type="journal article" date="2015" name="Genome Announc.">
        <title>Expanding the biotechnology potential of lactobacilli through comparative genomics of 213 strains and associated genera.</title>
        <authorList>
            <person name="Sun Z."/>
            <person name="Harris H.M."/>
            <person name="McCann A."/>
            <person name="Guo C."/>
            <person name="Argimon S."/>
            <person name="Zhang W."/>
            <person name="Yang X."/>
            <person name="Jeffery I.B."/>
            <person name="Cooney J.C."/>
            <person name="Kagawa T.F."/>
            <person name="Liu W."/>
            <person name="Song Y."/>
            <person name="Salvetti E."/>
            <person name="Wrobel A."/>
            <person name="Rasinkangas P."/>
            <person name="Parkhill J."/>
            <person name="Rea M.C."/>
            <person name="O'Sullivan O."/>
            <person name="Ritari J."/>
            <person name="Douillard F.P."/>
            <person name="Paul Ross R."/>
            <person name="Yang R."/>
            <person name="Briner A.E."/>
            <person name="Felis G.E."/>
            <person name="de Vos W.M."/>
            <person name="Barrangou R."/>
            <person name="Klaenhammer T.R."/>
            <person name="Caufield P.W."/>
            <person name="Cui Y."/>
            <person name="Zhang H."/>
            <person name="O'Toole P.W."/>
        </authorList>
    </citation>
    <scope>NUCLEOTIDE SEQUENCE [LARGE SCALE GENOMIC DNA]</scope>
    <source>
        <strain evidence="8 10">DSM 22301</strain>
    </source>
</reference>
<dbReference type="InterPro" id="IPR002104">
    <property type="entry name" value="Integrase_catalytic"/>
</dbReference>
<evidence type="ECO:0000259" key="7">
    <source>
        <dbReference type="PROSITE" id="PS51900"/>
    </source>
</evidence>
<keyword evidence="2 4" id="KW-0238">DNA-binding</keyword>
<gene>
    <name evidence="8" type="ORF">IV87_GL001109</name>
    <name evidence="9" type="ORF">SAMN04487973_11330</name>
</gene>
<evidence type="ECO:0000313" key="9">
    <source>
        <dbReference type="EMBL" id="SER69428.1"/>
    </source>
</evidence>
<comment type="similarity">
    <text evidence="1">Belongs to the 'phage' integrase family.</text>
</comment>
<dbReference type="PATRIC" id="fig|319653.3.peg.1124"/>
<keyword evidence="3" id="KW-0233">DNA recombination</keyword>
<evidence type="ECO:0000256" key="5">
    <source>
        <dbReference type="SAM" id="MobiDB-lite"/>
    </source>
</evidence>
<dbReference type="SUPFAM" id="SSF56349">
    <property type="entry name" value="DNA breaking-rejoining enzymes"/>
    <property type="match status" value="1"/>
</dbReference>
<evidence type="ECO:0000259" key="6">
    <source>
        <dbReference type="PROSITE" id="PS51898"/>
    </source>
</evidence>
<dbReference type="PANTHER" id="PTHR30349">
    <property type="entry name" value="PHAGE INTEGRASE-RELATED"/>
    <property type="match status" value="1"/>
</dbReference>
<dbReference type="RefSeq" id="WP_057807578.1">
    <property type="nucleotide sequence ID" value="NZ_BJYP01000028.1"/>
</dbReference>
<dbReference type="Pfam" id="PF13102">
    <property type="entry name" value="Phage_int_SAM_5"/>
    <property type="match status" value="1"/>
</dbReference>
<dbReference type="PROSITE" id="PS51898">
    <property type="entry name" value="TYR_RECOMBINASE"/>
    <property type="match status" value="1"/>
</dbReference>
<dbReference type="PROSITE" id="PS51900">
    <property type="entry name" value="CB"/>
    <property type="match status" value="1"/>
</dbReference>
<evidence type="ECO:0000256" key="1">
    <source>
        <dbReference type="ARBA" id="ARBA00008857"/>
    </source>
</evidence>
<evidence type="ECO:0000256" key="4">
    <source>
        <dbReference type="PROSITE-ProRule" id="PRU01248"/>
    </source>
</evidence>
<sequence>MASYEKRGKKTRVVISVMDKGVRKKVSKTFNKKSDAKDWAMRMEIDKADNRQIIASQMLLSDYFKQWYETYKADNIRNATLYSYTTCYNLIVKYYPNLMLNNLSYTALQEGLDKYAKDGKKERSKSTVAFFMKHIKASLNDALTDDYVEKDVWSRLKANGTIYKHHNYLSAREFEKLRKYCYEHWRDSQTILAVLIAIETGLRVGEIMFLGKDEIFPNFNAIYIKKSFSPKDPDDHLTKSTQSIRKFKVPYQLSTVLAEATKERDPIFTIPEWKLRVQFIELLEKLDIQNITFHGLRHSHVSYLLYKGVSMQYISQRIGHANINTTAKTYTHLLKEQKEKEESKAMEILSVSPDVPKKDKEAR</sequence>
<evidence type="ECO:0000256" key="2">
    <source>
        <dbReference type="ARBA" id="ARBA00023125"/>
    </source>
</evidence>
<organism evidence="8 10">
    <name type="scientific">Pediococcus ethanolidurans</name>
    <dbReference type="NCBI Taxonomy" id="319653"/>
    <lineage>
        <taxon>Bacteria</taxon>
        <taxon>Bacillati</taxon>
        <taxon>Bacillota</taxon>
        <taxon>Bacilli</taxon>
        <taxon>Lactobacillales</taxon>
        <taxon>Lactobacillaceae</taxon>
        <taxon>Pediococcus</taxon>
    </lineage>
</organism>
<dbReference type="Proteomes" id="UP000051749">
    <property type="component" value="Unassembled WGS sequence"/>
</dbReference>
<keyword evidence="11" id="KW-1185">Reference proteome</keyword>
<accession>A0A0R2K3B1</accession>
<dbReference type="OrthoDB" id="9803188at2"/>
<feature type="region of interest" description="Disordered" evidence="5">
    <location>
        <begin position="340"/>
        <end position="363"/>
    </location>
</feature>
<dbReference type="InterPro" id="IPR025269">
    <property type="entry name" value="SAM-like_dom"/>
</dbReference>
<dbReference type="PANTHER" id="PTHR30349:SF64">
    <property type="entry name" value="PROPHAGE INTEGRASE INTD-RELATED"/>
    <property type="match status" value="1"/>
</dbReference>
<dbReference type="EMBL" id="FOGK01000013">
    <property type="protein sequence ID" value="SER69428.1"/>
    <property type="molecule type" value="Genomic_DNA"/>
</dbReference>
<dbReference type="GO" id="GO:0006310">
    <property type="term" value="P:DNA recombination"/>
    <property type="evidence" value="ECO:0007669"/>
    <property type="project" value="UniProtKB-KW"/>
</dbReference>
<evidence type="ECO:0000256" key="3">
    <source>
        <dbReference type="ARBA" id="ARBA00023172"/>
    </source>
</evidence>
<dbReference type="InterPro" id="IPR011010">
    <property type="entry name" value="DNA_brk_join_enz"/>
</dbReference>
<dbReference type="Gene3D" id="1.10.150.130">
    <property type="match status" value="1"/>
</dbReference>
<dbReference type="Pfam" id="PF00589">
    <property type="entry name" value="Phage_integrase"/>
    <property type="match status" value="1"/>
</dbReference>
<dbReference type="InterPro" id="IPR010998">
    <property type="entry name" value="Integrase_recombinase_N"/>
</dbReference>
<feature type="domain" description="Core-binding (CB)" evidence="7">
    <location>
        <begin position="58"/>
        <end position="143"/>
    </location>
</feature>